<accession>A0A8X6YC29</accession>
<dbReference type="InterPro" id="IPR012337">
    <property type="entry name" value="RNaseH-like_sf"/>
</dbReference>
<sequence length="422" mass="49399">MFSDSTVALSWIRGYAKQWKPFVSNRVHEIQDLTNPQNWRFVKGEQNPADIVSRGCSAEELLKNRRLWHGPHWLTLSEENWPKNERLFQETTNEERRVKYITINYLSEFQNEEPILDINNFSSISKVFRITAWIRILINNVKLIKKERIKTPLTAEEIEEAEEIWIKKVQAENFGIEINCLKENKNLPKDSKIRELNPFLNERGIVRISGRLHQSTLSYHEKHPILIPAKIRFTELLVKDAHEKVLHSDVADTLIQVRTQITAPLPRDRIKQSPPFAVTGLDFSGPIYVKNPKEKFYILLCTCAVTRALHLELVTSLTTEAFLLAFRRFISRRGLCTVIYSDNAKTFKRAEIELRRLWTVINHPDVKEFSASRGIKWKYIIERGAWWDGFYERIVRSVKTILRKVIGKSSLTSEELETLCFV</sequence>
<proteinExistence type="predicted"/>
<dbReference type="SUPFAM" id="SSF53098">
    <property type="entry name" value="Ribonuclease H-like"/>
    <property type="match status" value="1"/>
</dbReference>
<dbReference type="PROSITE" id="PS50994">
    <property type="entry name" value="INTEGRASE"/>
    <property type="match status" value="1"/>
</dbReference>
<dbReference type="Proteomes" id="UP000886998">
    <property type="component" value="Unassembled WGS sequence"/>
</dbReference>
<evidence type="ECO:0000313" key="2">
    <source>
        <dbReference type="EMBL" id="GFY67873.1"/>
    </source>
</evidence>
<protein>
    <submittedName>
        <fullName evidence="2">Integrase catalytic domain-containing protein</fullName>
    </submittedName>
</protein>
<gene>
    <name evidence="2" type="primary">AVEN_160404_1</name>
    <name evidence="2" type="ORF">TNIN_352751</name>
</gene>
<reference evidence="2" key="1">
    <citation type="submission" date="2020-08" db="EMBL/GenBank/DDBJ databases">
        <title>Multicomponent nature underlies the extraordinary mechanical properties of spider dragline silk.</title>
        <authorList>
            <person name="Kono N."/>
            <person name="Nakamura H."/>
            <person name="Mori M."/>
            <person name="Yoshida Y."/>
            <person name="Ohtoshi R."/>
            <person name="Malay A.D."/>
            <person name="Moran D.A.P."/>
            <person name="Tomita M."/>
            <person name="Numata K."/>
            <person name="Arakawa K."/>
        </authorList>
    </citation>
    <scope>NUCLEOTIDE SEQUENCE</scope>
</reference>
<evidence type="ECO:0000313" key="3">
    <source>
        <dbReference type="Proteomes" id="UP000886998"/>
    </source>
</evidence>
<feature type="domain" description="Integrase catalytic" evidence="1">
    <location>
        <begin position="270"/>
        <end position="422"/>
    </location>
</feature>
<name>A0A8X6YC29_9ARAC</name>
<dbReference type="InterPro" id="IPR001584">
    <property type="entry name" value="Integrase_cat-core"/>
</dbReference>
<organism evidence="2 3">
    <name type="scientific">Trichonephila inaurata madagascariensis</name>
    <dbReference type="NCBI Taxonomy" id="2747483"/>
    <lineage>
        <taxon>Eukaryota</taxon>
        <taxon>Metazoa</taxon>
        <taxon>Ecdysozoa</taxon>
        <taxon>Arthropoda</taxon>
        <taxon>Chelicerata</taxon>
        <taxon>Arachnida</taxon>
        <taxon>Araneae</taxon>
        <taxon>Araneomorphae</taxon>
        <taxon>Entelegynae</taxon>
        <taxon>Araneoidea</taxon>
        <taxon>Nephilidae</taxon>
        <taxon>Trichonephila</taxon>
        <taxon>Trichonephila inaurata</taxon>
    </lineage>
</organism>
<comment type="caution">
    <text evidence="2">The sequence shown here is derived from an EMBL/GenBank/DDBJ whole genome shotgun (WGS) entry which is preliminary data.</text>
</comment>
<dbReference type="OrthoDB" id="6425443at2759"/>
<dbReference type="InterPro" id="IPR036397">
    <property type="entry name" value="RNaseH_sf"/>
</dbReference>
<dbReference type="GO" id="GO:0015074">
    <property type="term" value="P:DNA integration"/>
    <property type="evidence" value="ECO:0007669"/>
    <property type="project" value="InterPro"/>
</dbReference>
<evidence type="ECO:0000259" key="1">
    <source>
        <dbReference type="PROSITE" id="PS50994"/>
    </source>
</evidence>
<keyword evidence="3" id="KW-1185">Reference proteome</keyword>
<dbReference type="EMBL" id="BMAV01016800">
    <property type="protein sequence ID" value="GFY67873.1"/>
    <property type="molecule type" value="Genomic_DNA"/>
</dbReference>
<dbReference type="GO" id="GO:0003676">
    <property type="term" value="F:nucleic acid binding"/>
    <property type="evidence" value="ECO:0007669"/>
    <property type="project" value="InterPro"/>
</dbReference>
<dbReference type="Gene3D" id="3.30.420.10">
    <property type="entry name" value="Ribonuclease H-like superfamily/Ribonuclease H"/>
    <property type="match status" value="1"/>
</dbReference>
<dbReference type="PANTHER" id="PTHR47331">
    <property type="entry name" value="PHD-TYPE DOMAIN-CONTAINING PROTEIN"/>
    <property type="match status" value="1"/>
</dbReference>
<dbReference type="AlphaFoldDB" id="A0A8X6YC29"/>
<dbReference type="PANTHER" id="PTHR47331:SF1">
    <property type="entry name" value="GAG-LIKE PROTEIN"/>
    <property type="match status" value="1"/>
</dbReference>